<protein>
    <recommendedName>
        <fullName evidence="6">O-antigen ligase-related domain-containing protein</fullName>
    </recommendedName>
</protein>
<feature type="transmembrane region" description="Helical" evidence="5">
    <location>
        <begin position="228"/>
        <end position="245"/>
    </location>
</feature>
<evidence type="ECO:0000256" key="5">
    <source>
        <dbReference type="SAM" id="Phobius"/>
    </source>
</evidence>
<dbReference type="KEGG" id="saga:M5M_08820"/>
<dbReference type="Pfam" id="PF04932">
    <property type="entry name" value="Wzy_C"/>
    <property type="match status" value="1"/>
</dbReference>
<evidence type="ECO:0000256" key="4">
    <source>
        <dbReference type="ARBA" id="ARBA00023136"/>
    </source>
</evidence>
<dbReference type="InterPro" id="IPR007016">
    <property type="entry name" value="O-antigen_ligase-rel_domated"/>
</dbReference>
<reference evidence="7 8" key="1">
    <citation type="journal article" date="2013" name="Genome Announc.">
        <title>Complete genome sequence of Simiduia agarivorans SA1(T), a marine bacterium able to degrade a variety of polysaccharides.</title>
        <authorList>
            <person name="Lin S.Y."/>
            <person name="Shieh W.Y."/>
            <person name="Chen J.S."/>
            <person name="Tang S.L."/>
        </authorList>
    </citation>
    <scope>NUCLEOTIDE SEQUENCE [LARGE SCALE GENOMIC DNA]</scope>
    <source>
        <strain evidence="8">DSM 21679 / JCM 13881 / BCRC 17597 / SA1</strain>
    </source>
</reference>
<feature type="transmembrane region" description="Helical" evidence="5">
    <location>
        <begin position="126"/>
        <end position="144"/>
    </location>
</feature>
<dbReference type="Proteomes" id="UP000000466">
    <property type="component" value="Chromosome"/>
</dbReference>
<dbReference type="AlphaFoldDB" id="K4KIU4"/>
<dbReference type="PANTHER" id="PTHR37422:SF13">
    <property type="entry name" value="LIPOPOLYSACCHARIDE BIOSYNTHESIS PROTEIN PA4999-RELATED"/>
    <property type="match status" value="1"/>
</dbReference>
<comment type="subcellular location">
    <subcellularLocation>
        <location evidence="1">Membrane</location>
        <topology evidence="1">Multi-pass membrane protein</topology>
    </subcellularLocation>
</comment>
<feature type="transmembrane region" description="Helical" evidence="5">
    <location>
        <begin position="39"/>
        <end position="60"/>
    </location>
</feature>
<name>K4KIU4_SIMAS</name>
<evidence type="ECO:0000256" key="1">
    <source>
        <dbReference type="ARBA" id="ARBA00004141"/>
    </source>
</evidence>
<organism evidence="7 8">
    <name type="scientific">Simiduia agarivorans (strain DSM 21679 / JCM 13881 / BCRC 17597 / SA1)</name>
    <dbReference type="NCBI Taxonomy" id="1117647"/>
    <lineage>
        <taxon>Bacteria</taxon>
        <taxon>Pseudomonadati</taxon>
        <taxon>Pseudomonadota</taxon>
        <taxon>Gammaproteobacteria</taxon>
        <taxon>Cellvibrionales</taxon>
        <taxon>Cellvibrionaceae</taxon>
        <taxon>Simiduia</taxon>
    </lineage>
</organism>
<keyword evidence="3 5" id="KW-1133">Transmembrane helix</keyword>
<feature type="transmembrane region" description="Helical" evidence="5">
    <location>
        <begin position="184"/>
        <end position="199"/>
    </location>
</feature>
<dbReference type="OrthoDB" id="9768226at2"/>
<feature type="transmembrane region" description="Helical" evidence="5">
    <location>
        <begin position="72"/>
        <end position="90"/>
    </location>
</feature>
<evidence type="ECO:0000313" key="8">
    <source>
        <dbReference type="Proteomes" id="UP000000466"/>
    </source>
</evidence>
<evidence type="ECO:0000256" key="3">
    <source>
        <dbReference type="ARBA" id="ARBA00022989"/>
    </source>
</evidence>
<keyword evidence="4 5" id="KW-0472">Membrane</keyword>
<feature type="domain" description="O-antigen ligase-related" evidence="6">
    <location>
        <begin position="190"/>
        <end position="338"/>
    </location>
</feature>
<dbReference type="eggNOG" id="COG3307">
    <property type="taxonomic scope" value="Bacteria"/>
</dbReference>
<proteinExistence type="predicted"/>
<keyword evidence="2 5" id="KW-0812">Transmembrane</keyword>
<evidence type="ECO:0000313" key="7">
    <source>
        <dbReference type="EMBL" id="AFU98951.2"/>
    </source>
</evidence>
<keyword evidence="8" id="KW-1185">Reference proteome</keyword>
<dbReference type="STRING" id="1117647.M5M_08820"/>
<dbReference type="PANTHER" id="PTHR37422">
    <property type="entry name" value="TEICHURONIC ACID BIOSYNTHESIS PROTEIN TUAE"/>
    <property type="match status" value="1"/>
</dbReference>
<feature type="transmembrane region" description="Helical" evidence="5">
    <location>
        <begin position="7"/>
        <end position="27"/>
    </location>
</feature>
<dbReference type="InterPro" id="IPR051533">
    <property type="entry name" value="WaaL-like"/>
</dbReference>
<evidence type="ECO:0000256" key="2">
    <source>
        <dbReference type="ARBA" id="ARBA00022692"/>
    </source>
</evidence>
<sequence>MSQIDRIIKSADMPKWAFLLLVSYYFMEYCRPQNSMIPALSVLRLSGLLGVMMVFIVLTKVRIWQVLKIREVKYYALFTLVLIVNIPFAVNNFHAYDKSLTYIIFLFTAIIPTIAILLANNNFERFIPAFGIVSLILAIVVFKNGGRGAGSFTWDENDAAATLCVGLAVSVGVYKLGSGAKHKIFWGLAGLVISLAIVVTSSRGGFLGLMSVIGCLLYFSGKIIKGMIFGVVFSVIGFISLPLFPGGDHYKQEIVSIFDSSDGTRNERIYSWEIAWIMYKHNPVVGVGANNYPYNVSHYEYLHPEYDPNRKSLGGRWAHSLPFTIIAETGTLGTVLYIICFYGVLRRCMKMGMENSGLDRKSSIYYQIIFTGLVGYFISSLFITTLYYPVVWHVVALYVVLELLVREKRVSNEFKN</sequence>
<feature type="transmembrane region" description="Helical" evidence="5">
    <location>
        <begin position="364"/>
        <end position="383"/>
    </location>
</feature>
<gene>
    <name evidence="7" type="ordered locus">M5M_08820</name>
</gene>
<feature type="transmembrane region" description="Helical" evidence="5">
    <location>
        <begin position="389"/>
        <end position="405"/>
    </location>
</feature>
<dbReference type="HOGENOM" id="CLU_709577_0_0_6"/>
<dbReference type="EMBL" id="CP003746">
    <property type="protein sequence ID" value="AFU98951.2"/>
    <property type="molecule type" value="Genomic_DNA"/>
</dbReference>
<evidence type="ECO:0000259" key="6">
    <source>
        <dbReference type="Pfam" id="PF04932"/>
    </source>
</evidence>
<feature type="transmembrane region" description="Helical" evidence="5">
    <location>
        <begin position="102"/>
        <end position="119"/>
    </location>
</feature>
<feature type="transmembrane region" description="Helical" evidence="5">
    <location>
        <begin position="321"/>
        <end position="344"/>
    </location>
</feature>
<dbReference type="RefSeq" id="WP_016389316.1">
    <property type="nucleotide sequence ID" value="NC_018868.3"/>
</dbReference>
<dbReference type="GO" id="GO:0016020">
    <property type="term" value="C:membrane"/>
    <property type="evidence" value="ECO:0007669"/>
    <property type="project" value="UniProtKB-SubCell"/>
</dbReference>
<accession>K4KIU4</accession>